<evidence type="ECO:0000259" key="5">
    <source>
        <dbReference type="Pfam" id="PF08531"/>
    </source>
</evidence>
<comment type="catalytic activity">
    <reaction evidence="1">
        <text>Hydrolysis of terminal non-reducing alpha-L-rhamnose residues in alpha-L-rhamnosides.</text>
        <dbReference type="EC" id="3.2.1.40"/>
    </reaction>
</comment>
<reference evidence="8 9" key="1">
    <citation type="submission" date="2013-08" db="EMBL/GenBank/DDBJ databases">
        <authorList>
            <person name="Weinstock G."/>
            <person name="Sodergren E."/>
            <person name="Wylie T."/>
            <person name="Fulton L."/>
            <person name="Fulton R."/>
            <person name="Fronick C."/>
            <person name="O'Laughlin M."/>
            <person name="Godfrey J."/>
            <person name="Miner T."/>
            <person name="Herter B."/>
            <person name="Appelbaum E."/>
            <person name="Cordes M."/>
            <person name="Lek S."/>
            <person name="Wollam A."/>
            <person name="Pepin K.H."/>
            <person name="Palsikar V.B."/>
            <person name="Mitreva M."/>
            <person name="Wilson R.K."/>
        </authorList>
    </citation>
    <scope>NUCLEOTIDE SEQUENCE [LARGE SCALE GENOMIC DNA]</scope>
    <source>
        <strain evidence="8 9">F0580</strain>
    </source>
</reference>
<dbReference type="PANTHER" id="PTHR33307">
    <property type="entry name" value="ALPHA-RHAMNOSIDASE (EUROFUNG)"/>
    <property type="match status" value="1"/>
</dbReference>
<proteinExistence type="predicted"/>
<keyword evidence="9" id="KW-1185">Reference proteome</keyword>
<dbReference type="InterPro" id="IPR013737">
    <property type="entry name" value="Bac_rhamnosid_N"/>
</dbReference>
<dbReference type="InterPro" id="IPR012341">
    <property type="entry name" value="6hp_glycosidase-like_sf"/>
</dbReference>
<dbReference type="PATRIC" id="fig|1321816.3.peg.516"/>
<dbReference type="Gene3D" id="2.60.120.260">
    <property type="entry name" value="Galactose-binding domain-like"/>
    <property type="match status" value="2"/>
</dbReference>
<dbReference type="InterPro" id="IPR035396">
    <property type="entry name" value="Bac_rhamnosid6H"/>
</dbReference>
<dbReference type="InterPro" id="IPR035398">
    <property type="entry name" value="Bac_rhamnosid_C"/>
</dbReference>
<feature type="domain" description="Alpha-L-rhamnosidase concanavalin-like" evidence="4">
    <location>
        <begin position="378"/>
        <end position="473"/>
    </location>
</feature>
<keyword evidence="3" id="KW-0378">Hydrolase</keyword>
<dbReference type="Pfam" id="PF17390">
    <property type="entry name" value="Bac_rhamnosid_C"/>
    <property type="match status" value="1"/>
</dbReference>
<dbReference type="GO" id="GO:0030596">
    <property type="term" value="F:alpha-L-rhamnosidase activity"/>
    <property type="evidence" value="ECO:0007669"/>
    <property type="project" value="UniProtKB-EC"/>
</dbReference>
<accession>U1QUR4</accession>
<evidence type="ECO:0000256" key="2">
    <source>
        <dbReference type="ARBA" id="ARBA00012652"/>
    </source>
</evidence>
<dbReference type="InterPro" id="IPR008928">
    <property type="entry name" value="6-hairpin_glycosidase_sf"/>
</dbReference>
<evidence type="ECO:0000313" key="9">
    <source>
        <dbReference type="Proteomes" id="UP000016519"/>
    </source>
</evidence>
<dbReference type="SUPFAM" id="SSF48208">
    <property type="entry name" value="Six-hairpin glycosidases"/>
    <property type="match status" value="1"/>
</dbReference>
<dbReference type="Gene3D" id="1.50.10.10">
    <property type="match status" value="1"/>
</dbReference>
<evidence type="ECO:0000313" key="8">
    <source>
        <dbReference type="EMBL" id="ERH31155.1"/>
    </source>
</evidence>
<evidence type="ECO:0000259" key="6">
    <source>
        <dbReference type="Pfam" id="PF17389"/>
    </source>
</evidence>
<sequence length="926" mass="102285">MVPNKENSTMNSHNDEVVDTKNDYLSGERVSGAQVNGVRGAHYCGGEYVSDVRVSAVRVEHYSGDVLGIAHTSPRLSWDYEGIPTQGDRVLVSVVREGVEVARTQDSVELPAQSHVLVDWPFDPLAPREEARLSVQLVGSDAQPAAVRVESSMAAWELNADFVGPAWSEPETDHRHLPLVRTEINVSGKPVRARLYLSALGLVEAHINGHTVGEDVLNPGWTVYRDRVEQWAYDVTDMLHEGTNALGFLLGDGWWRGRLGFDGGIPNVYGDRIGVQAQLEVRLDNGQVLKFYSNAWDETWHAARGPIVRSDLYEGETYDARLEQKGWDEPGFDETTTQGTIGQWDPVAEVVYDQYKVKPASKEAVRAQGENRPVSISKQADGTYLLDFGQNCSQLINLHMKGLKTGDVVELRHAEVLDSDGSLATRTLRRGQQHNTYISNGQDAWWQPRFVMHGFRYATISGYPGELTADNLVCSVYHTTMRRTGWFNSSNTLLNRLHSNALWSMKSNFVSLPTDCPQRDERMGWTGDIDLFAPTASYLYDVHNILGSWLTDVRSEQLNCGTVPFFVPFVPLGVWAKPEAIAIWGDAVVAVPWAIYMDDGDTQLLEQSWDLIHDWIAEVEGYLSPDGVWDRKLRYPLGQLGDWLDPSAPPEDPTQAITQKELVATAFFARSCKQASYIAAALGKGEEEEHYASLYERIRTGYIARFVQRNDHTGLRMTSDTQCAYALSIAFGLFEGSERLVAAAGERLANLVRESGGKVSTGFAGTPYVLPALSATGHIQEAYSLLLSTQCPSWLYQVAMGATTTWERWDSLLPDGSINPGGMTSFNHYALGSVAQWLHTGIGGLESLEPGWKRFAVNPFVGGGLDHASTAHITPFGQARVDWKINDDGSAVDVHVEVPYGSTAVVPALDGKELTAGEHNIKIKLS</sequence>
<feature type="domain" description="Alpha-L-rhamnosidase C-terminal" evidence="7">
    <location>
        <begin position="844"/>
        <end position="910"/>
    </location>
</feature>
<dbReference type="Pfam" id="PF08531">
    <property type="entry name" value="Bac_rhamnosid_N"/>
    <property type="match status" value="1"/>
</dbReference>
<comment type="caution">
    <text evidence="8">The sequence shown here is derived from an EMBL/GenBank/DDBJ whole genome shotgun (WGS) entry which is preliminary data.</text>
</comment>
<evidence type="ECO:0000259" key="4">
    <source>
        <dbReference type="Pfam" id="PF05592"/>
    </source>
</evidence>
<gene>
    <name evidence="8" type="ORF">HMPREF9244_00597</name>
</gene>
<dbReference type="AlphaFoldDB" id="U1QUR4"/>
<evidence type="ECO:0000256" key="3">
    <source>
        <dbReference type="ARBA" id="ARBA00022801"/>
    </source>
</evidence>
<dbReference type="STRING" id="419015.HMPREF3214_00393"/>
<dbReference type="PIRSF" id="PIRSF010631">
    <property type="entry name" value="A-rhamnsds"/>
    <property type="match status" value="1"/>
</dbReference>
<dbReference type="HOGENOM" id="CLU_002926_0_0_11"/>
<evidence type="ECO:0000259" key="7">
    <source>
        <dbReference type="Pfam" id="PF17390"/>
    </source>
</evidence>
<protein>
    <recommendedName>
        <fullName evidence="2">alpha-L-rhamnosidase</fullName>
        <ecNumber evidence="2">3.2.1.40</ecNumber>
    </recommendedName>
</protein>
<dbReference type="EMBL" id="AWSI01000017">
    <property type="protein sequence ID" value="ERH31155.1"/>
    <property type="molecule type" value="Genomic_DNA"/>
</dbReference>
<dbReference type="InterPro" id="IPR008902">
    <property type="entry name" value="Rhamnosid_concanavalin"/>
</dbReference>
<feature type="domain" description="Alpha-L-rhamnosidase six-hairpin glycosidase" evidence="6">
    <location>
        <begin position="482"/>
        <end position="841"/>
    </location>
</feature>
<dbReference type="Pfam" id="PF05592">
    <property type="entry name" value="Bac_rhamnosid"/>
    <property type="match status" value="1"/>
</dbReference>
<dbReference type="GO" id="GO:0005975">
    <property type="term" value="P:carbohydrate metabolic process"/>
    <property type="evidence" value="ECO:0007669"/>
    <property type="project" value="InterPro"/>
</dbReference>
<dbReference type="InterPro" id="IPR016007">
    <property type="entry name" value="Alpha_rhamnosid"/>
</dbReference>
<dbReference type="Pfam" id="PF25788">
    <property type="entry name" value="Ig_Rha78A_N"/>
    <property type="match status" value="1"/>
</dbReference>
<name>U1QUR4_9BIFI</name>
<dbReference type="PANTHER" id="PTHR33307:SF6">
    <property type="entry name" value="ALPHA-RHAMNOSIDASE (EUROFUNG)-RELATED"/>
    <property type="match status" value="1"/>
</dbReference>
<dbReference type="Proteomes" id="UP000016519">
    <property type="component" value="Unassembled WGS sequence"/>
</dbReference>
<organism evidence="8 9">
    <name type="scientific">Alloscardovia omnicolens F0580</name>
    <dbReference type="NCBI Taxonomy" id="1321816"/>
    <lineage>
        <taxon>Bacteria</taxon>
        <taxon>Bacillati</taxon>
        <taxon>Actinomycetota</taxon>
        <taxon>Actinomycetes</taxon>
        <taxon>Bifidobacteriales</taxon>
        <taxon>Bifidobacteriaceae</taxon>
        <taxon>Alloscardovia</taxon>
    </lineage>
</organism>
<dbReference type="EC" id="3.2.1.40" evidence="2"/>
<evidence type="ECO:0000256" key="1">
    <source>
        <dbReference type="ARBA" id="ARBA00001445"/>
    </source>
</evidence>
<dbReference type="Pfam" id="PF17389">
    <property type="entry name" value="Bac_rhamnosid6H"/>
    <property type="match status" value="1"/>
</dbReference>
<feature type="domain" description="Bacterial alpha-L-rhamnosidase N-terminal" evidence="5">
    <location>
        <begin position="189"/>
        <end position="366"/>
    </location>
</feature>
<dbReference type="Gene3D" id="2.60.420.10">
    <property type="entry name" value="Maltose phosphorylase, domain 3"/>
    <property type="match status" value="1"/>
</dbReference>